<evidence type="ECO:0000256" key="5">
    <source>
        <dbReference type="ARBA" id="ARBA00022989"/>
    </source>
</evidence>
<accession>A0A6M0Q6U7</accession>
<dbReference type="PANTHER" id="PTHR43414">
    <property type="entry name" value="MULTIDRUG RESISTANCE PROTEIN MDTG"/>
    <property type="match status" value="1"/>
</dbReference>
<sequence>MWIANFFVAASATMVLPFLSLYIGTFGDFSEEYVQRWSGFVFSISFLTALFFSPLWGRISDKHGYKRILMITGFGISISVFFMGFVQSVEQLFILRLLMGIVTGFIPTSIAFISAQTSKESAGKTLATLQTGTVSGALLGPLLGGLIVDLVGFQYTFMITSFFIFGAALLVTFGVKEIKKEKKKNEKVYSRKEVFLQIVQSPLLFMTMIVSLIIQVANFSIQPVLALYVNELNHGANIALLAGLAFSITGLGNLLATRRWGQMGDKIGYEKVLIILLVISAVFFIPQAFVTSLWQLVILRFFFGVALGGIIPCLTAYIRELSHSSVQGEVLGYSVSFRFLGNVIGPSLGGILSGFFGISSVFILTGSLFLVAAFILWFMVKREEQTAQRTLSA</sequence>
<feature type="transmembrane region" description="Helical" evidence="7">
    <location>
        <begin position="268"/>
        <end position="290"/>
    </location>
</feature>
<feature type="transmembrane region" description="Helical" evidence="7">
    <location>
        <begin position="7"/>
        <end position="25"/>
    </location>
</feature>
<dbReference type="InterPro" id="IPR011701">
    <property type="entry name" value="MFS"/>
</dbReference>
<dbReference type="Gene3D" id="1.20.1250.20">
    <property type="entry name" value="MFS general substrate transporter like domains"/>
    <property type="match status" value="2"/>
</dbReference>
<name>A0A6M0Q6U7_9BACI</name>
<evidence type="ECO:0000256" key="1">
    <source>
        <dbReference type="ARBA" id="ARBA00004651"/>
    </source>
</evidence>
<comment type="caution">
    <text evidence="9">The sequence shown here is derived from an EMBL/GenBank/DDBJ whole genome shotgun (WGS) entry which is preliminary data.</text>
</comment>
<keyword evidence="6 7" id="KW-0472">Membrane</keyword>
<dbReference type="SUPFAM" id="SSF103473">
    <property type="entry name" value="MFS general substrate transporter"/>
    <property type="match status" value="1"/>
</dbReference>
<proteinExistence type="predicted"/>
<feature type="domain" description="Major facilitator superfamily (MFS) profile" evidence="8">
    <location>
        <begin position="1"/>
        <end position="384"/>
    </location>
</feature>
<comment type="subcellular location">
    <subcellularLocation>
        <location evidence="1">Cell membrane</location>
        <topology evidence="1">Multi-pass membrane protein</topology>
    </subcellularLocation>
</comment>
<keyword evidence="3" id="KW-1003">Cell membrane</keyword>
<evidence type="ECO:0000256" key="7">
    <source>
        <dbReference type="SAM" id="Phobius"/>
    </source>
</evidence>
<evidence type="ECO:0000256" key="3">
    <source>
        <dbReference type="ARBA" id="ARBA00022475"/>
    </source>
</evidence>
<evidence type="ECO:0000256" key="4">
    <source>
        <dbReference type="ARBA" id="ARBA00022692"/>
    </source>
</evidence>
<keyword evidence="5 7" id="KW-1133">Transmembrane helix</keyword>
<feature type="transmembrane region" description="Helical" evidence="7">
    <location>
        <begin position="355"/>
        <end position="380"/>
    </location>
</feature>
<organism evidence="9 10">
    <name type="scientific">Bacillus mesophilus</name>
    <dbReference type="NCBI Taxonomy" id="1808955"/>
    <lineage>
        <taxon>Bacteria</taxon>
        <taxon>Bacillati</taxon>
        <taxon>Bacillota</taxon>
        <taxon>Bacilli</taxon>
        <taxon>Bacillales</taxon>
        <taxon>Bacillaceae</taxon>
        <taxon>Bacillus</taxon>
    </lineage>
</organism>
<keyword evidence="4 7" id="KW-0812">Transmembrane</keyword>
<dbReference type="GO" id="GO:0022857">
    <property type="term" value="F:transmembrane transporter activity"/>
    <property type="evidence" value="ECO:0007669"/>
    <property type="project" value="InterPro"/>
</dbReference>
<feature type="transmembrane region" description="Helical" evidence="7">
    <location>
        <begin position="153"/>
        <end position="173"/>
    </location>
</feature>
<feature type="transmembrane region" description="Helical" evidence="7">
    <location>
        <begin position="126"/>
        <end position="147"/>
    </location>
</feature>
<dbReference type="PROSITE" id="PS50850">
    <property type="entry name" value="MFS"/>
    <property type="match status" value="1"/>
</dbReference>
<dbReference type="Proteomes" id="UP000481043">
    <property type="component" value="Unassembled WGS sequence"/>
</dbReference>
<evidence type="ECO:0000256" key="2">
    <source>
        <dbReference type="ARBA" id="ARBA00022448"/>
    </source>
</evidence>
<feature type="transmembrane region" description="Helical" evidence="7">
    <location>
        <begin position="68"/>
        <end position="87"/>
    </location>
</feature>
<dbReference type="Pfam" id="PF07690">
    <property type="entry name" value="MFS_1"/>
    <property type="match status" value="1"/>
</dbReference>
<evidence type="ECO:0000259" key="8">
    <source>
        <dbReference type="PROSITE" id="PS50850"/>
    </source>
</evidence>
<feature type="transmembrane region" description="Helical" evidence="7">
    <location>
        <begin position="194"/>
        <end position="216"/>
    </location>
</feature>
<keyword evidence="10" id="KW-1185">Reference proteome</keyword>
<keyword evidence="2" id="KW-0813">Transport</keyword>
<dbReference type="InterPro" id="IPR036259">
    <property type="entry name" value="MFS_trans_sf"/>
</dbReference>
<feature type="transmembrane region" description="Helical" evidence="7">
    <location>
        <begin position="37"/>
        <end position="56"/>
    </location>
</feature>
<feature type="transmembrane region" description="Helical" evidence="7">
    <location>
        <begin position="236"/>
        <end position="256"/>
    </location>
</feature>
<feature type="transmembrane region" description="Helical" evidence="7">
    <location>
        <begin position="93"/>
        <end position="114"/>
    </location>
</feature>
<protein>
    <submittedName>
        <fullName evidence="9">Multidrug efflux MFS transporter</fullName>
    </submittedName>
</protein>
<evidence type="ECO:0000256" key="6">
    <source>
        <dbReference type="ARBA" id="ARBA00023136"/>
    </source>
</evidence>
<evidence type="ECO:0000313" key="10">
    <source>
        <dbReference type="Proteomes" id="UP000481043"/>
    </source>
</evidence>
<dbReference type="EMBL" id="JAAIWM010000003">
    <property type="protein sequence ID" value="NEY72065.1"/>
    <property type="molecule type" value="Genomic_DNA"/>
</dbReference>
<feature type="transmembrane region" description="Helical" evidence="7">
    <location>
        <begin position="296"/>
        <end position="318"/>
    </location>
</feature>
<evidence type="ECO:0000313" key="9">
    <source>
        <dbReference type="EMBL" id="NEY72065.1"/>
    </source>
</evidence>
<dbReference type="AlphaFoldDB" id="A0A6M0Q6U7"/>
<gene>
    <name evidence="9" type="ORF">G4D63_10050</name>
</gene>
<dbReference type="InterPro" id="IPR020846">
    <property type="entry name" value="MFS_dom"/>
</dbReference>
<dbReference type="PANTHER" id="PTHR43414:SF3">
    <property type="entry name" value="LMO2377 PROTEIN"/>
    <property type="match status" value="1"/>
</dbReference>
<reference evidence="9 10" key="1">
    <citation type="submission" date="2020-02" db="EMBL/GenBank/DDBJ databases">
        <title>Bacillus aquiflavi sp. nov., isolated from yellow water of strong flavor Chinese baijiu in Yibin region of China.</title>
        <authorList>
            <person name="Xie J."/>
        </authorList>
    </citation>
    <scope>NUCLEOTIDE SEQUENCE [LARGE SCALE GENOMIC DNA]</scope>
    <source>
        <strain evidence="9 10">SA4</strain>
    </source>
</reference>
<feature type="transmembrane region" description="Helical" evidence="7">
    <location>
        <begin position="330"/>
        <end position="349"/>
    </location>
</feature>
<dbReference type="GO" id="GO:0005886">
    <property type="term" value="C:plasma membrane"/>
    <property type="evidence" value="ECO:0007669"/>
    <property type="project" value="UniProtKB-SubCell"/>
</dbReference>